<gene>
    <name evidence="2" type="ORF">EUGRSUZ_D01569</name>
</gene>
<dbReference type="AlphaFoldDB" id="A0A059CH01"/>
<keyword evidence="1" id="KW-0812">Transmembrane</keyword>
<evidence type="ECO:0000256" key="1">
    <source>
        <dbReference type="SAM" id="Phobius"/>
    </source>
</evidence>
<keyword evidence="1" id="KW-0472">Membrane</keyword>
<accession>A0A059CH01</accession>
<proteinExistence type="predicted"/>
<evidence type="ECO:0000313" key="2">
    <source>
        <dbReference type="EMBL" id="KCW77215.1"/>
    </source>
</evidence>
<protein>
    <submittedName>
        <fullName evidence="2">Uncharacterized protein</fullName>
    </submittedName>
</protein>
<organism evidence="2">
    <name type="scientific">Eucalyptus grandis</name>
    <name type="common">Flooded gum</name>
    <dbReference type="NCBI Taxonomy" id="71139"/>
    <lineage>
        <taxon>Eukaryota</taxon>
        <taxon>Viridiplantae</taxon>
        <taxon>Streptophyta</taxon>
        <taxon>Embryophyta</taxon>
        <taxon>Tracheophyta</taxon>
        <taxon>Spermatophyta</taxon>
        <taxon>Magnoliopsida</taxon>
        <taxon>eudicotyledons</taxon>
        <taxon>Gunneridae</taxon>
        <taxon>Pentapetalae</taxon>
        <taxon>rosids</taxon>
        <taxon>malvids</taxon>
        <taxon>Myrtales</taxon>
        <taxon>Myrtaceae</taxon>
        <taxon>Myrtoideae</taxon>
        <taxon>Eucalypteae</taxon>
        <taxon>Eucalyptus</taxon>
    </lineage>
</organism>
<reference evidence="2" key="1">
    <citation type="submission" date="2013-07" db="EMBL/GenBank/DDBJ databases">
        <title>The genome of Eucalyptus grandis.</title>
        <authorList>
            <person name="Schmutz J."/>
            <person name="Hayes R."/>
            <person name="Myburg A."/>
            <person name="Tuskan G."/>
            <person name="Grattapaglia D."/>
            <person name="Rokhsar D.S."/>
        </authorList>
    </citation>
    <scope>NUCLEOTIDE SEQUENCE</scope>
    <source>
        <tissue evidence="2">Leaf extractions</tissue>
    </source>
</reference>
<dbReference type="EMBL" id="KK198756">
    <property type="protein sequence ID" value="KCW77215.1"/>
    <property type="molecule type" value="Genomic_DNA"/>
</dbReference>
<feature type="transmembrane region" description="Helical" evidence="1">
    <location>
        <begin position="29"/>
        <end position="53"/>
    </location>
</feature>
<keyword evidence="1" id="KW-1133">Transmembrane helix</keyword>
<dbReference type="InParanoid" id="A0A059CH01"/>
<dbReference type="Gramene" id="KCW77215">
    <property type="protein sequence ID" value="KCW77215"/>
    <property type="gene ID" value="EUGRSUZ_D01569"/>
</dbReference>
<name>A0A059CH01_EUCGR</name>
<sequence>MRVLFIFLEVIRRRVIVNMRHQLVLYMDPSVLLIILCYPHFLLCYYLKYYFFFPKLFRMFLNRQCYVIYKFMCYATWQTINGQ</sequence>